<accession>A0AAD7D1W2</accession>
<comment type="caution">
    <text evidence="1">The sequence shown here is derived from an EMBL/GenBank/DDBJ whole genome shotgun (WGS) entry which is preliminary data.</text>
</comment>
<protein>
    <submittedName>
        <fullName evidence="1">Uncharacterized protein</fullName>
    </submittedName>
</protein>
<evidence type="ECO:0000313" key="1">
    <source>
        <dbReference type="EMBL" id="KAJ7674358.1"/>
    </source>
</evidence>
<dbReference type="Proteomes" id="UP001221757">
    <property type="component" value="Unassembled WGS sequence"/>
</dbReference>
<evidence type="ECO:0000313" key="2">
    <source>
        <dbReference type="Proteomes" id="UP001221757"/>
    </source>
</evidence>
<reference evidence="1" key="1">
    <citation type="submission" date="2023-03" db="EMBL/GenBank/DDBJ databases">
        <title>Massive genome expansion in bonnet fungi (Mycena s.s.) driven by repeated elements and novel gene families across ecological guilds.</title>
        <authorList>
            <consortium name="Lawrence Berkeley National Laboratory"/>
            <person name="Harder C.B."/>
            <person name="Miyauchi S."/>
            <person name="Viragh M."/>
            <person name="Kuo A."/>
            <person name="Thoen E."/>
            <person name="Andreopoulos B."/>
            <person name="Lu D."/>
            <person name="Skrede I."/>
            <person name="Drula E."/>
            <person name="Henrissat B."/>
            <person name="Morin E."/>
            <person name="Kohler A."/>
            <person name="Barry K."/>
            <person name="LaButti K."/>
            <person name="Morin E."/>
            <person name="Salamov A."/>
            <person name="Lipzen A."/>
            <person name="Mereny Z."/>
            <person name="Hegedus B."/>
            <person name="Baldrian P."/>
            <person name="Stursova M."/>
            <person name="Weitz H."/>
            <person name="Taylor A."/>
            <person name="Grigoriev I.V."/>
            <person name="Nagy L.G."/>
            <person name="Martin F."/>
            <person name="Kauserud H."/>
        </authorList>
    </citation>
    <scope>NUCLEOTIDE SEQUENCE</scope>
    <source>
        <strain evidence="1">CBHHK067</strain>
    </source>
</reference>
<dbReference type="EMBL" id="JARKIE010000155">
    <property type="protein sequence ID" value="KAJ7674358.1"/>
    <property type="molecule type" value="Genomic_DNA"/>
</dbReference>
<keyword evidence="2" id="KW-1185">Reference proteome</keyword>
<proteinExistence type="predicted"/>
<dbReference type="AlphaFoldDB" id="A0AAD7D1W2"/>
<name>A0AAD7D1W2_MYCRO</name>
<gene>
    <name evidence="1" type="ORF">B0H17DRAFT_1208060</name>
</gene>
<organism evidence="1 2">
    <name type="scientific">Mycena rosella</name>
    <name type="common">Pink bonnet</name>
    <name type="synonym">Agaricus rosellus</name>
    <dbReference type="NCBI Taxonomy" id="1033263"/>
    <lineage>
        <taxon>Eukaryota</taxon>
        <taxon>Fungi</taxon>
        <taxon>Dikarya</taxon>
        <taxon>Basidiomycota</taxon>
        <taxon>Agaricomycotina</taxon>
        <taxon>Agaricomycetes</taxon>
        <taxon>Agaricomycetidae</taxon>
        <taxon>Agaricales</taxon>
        <taxon>Marasmiineae</taxon>
        <taxon>Mycenaceae</taxon>
        <taxon>Mycena</taxon>
    </lineage>
</organism>
<sequence length="406" mass="45689">MEKEEVAEKRREADADYREVLRRRRFSAWFSAGNLTDCYLPLYDLHSGKHLPGLRFGWGKIEGAKVPKQESGKKLAAQAHVTRTKRELGVVDLDVVIRLIGHPYLLHPGHLRLERLEDKPLHRVVDFEVDNGDKEWEDKDARLEGLGTTTHRSRNRGAAVIPVRKHRHVEPGVNRRATSAKRGVETLNKMKLLAADLDKLEVEREDHAQALSDKHGMKIKEVRRRMLSASSFKTQHTVSLYNAKMSHIMCKLNEGRGLGERYTIPNVKRMVAADPSMLAGFTPEDEKAMVANLEAKRTRKRYRKRANNLAASTDAKAHGRAVDAGGSITGLAERAGMVGFAMFSRGHIHDTTVPVSIQSWGALDFFREVLKKDPTDVATLFELWAVSREQGTTGTDTQLAMQSRPN</sequence>